<evidence type="ECO:0000313" key="4">
    <source>
        <dbReference type="Proteomes" id="UP000027222"/>
    </source>
</evidence>
<keyword evidence="1" id="KW-1133">Transmembrane helix</keyword>
<dbReference type="InterPro" id="IPR045340">
    <property type="entry name" value="DUF6533"/>
</dbReference>
<name>A0A067TM64_GALM3</name>
<reference evidence="4" key="1">
    <citation type="journal article" date="2014" name="Proc. Natl. Acad. Sci. U.S.A.">
        <title>Extensive sampling of basidiomycete genomes demonstrates inadequacy of the white-rot/brown-rot paradigm for wood decay fungi.</title>
        <authorList>
            <person name="Riley R."/>
            <person name="Salamov A.A."/>
            <person name="Brown D.W."/>
            <person name="Nagy L.G."/>
            <person name="Floudas D."/>
            <person name="Held B.W."/>
            <person name="Levasseur A."/>
            <person name="Lombard V."/>
            <person name="Morin E."/>
            <person name="Otillar R."/>
            <person name="Lindquist E.A."/>
            <person name="Sun H."/>
            <person name="LaButti K.M."/>
            <person name="Schmutz J."/>
            <person name="Jabbour D."/>
            <person name="Luo H."/>
            <person name="Baker S.E."/>
            <person name="Pisabarro A.G."/>
            <person name="Walton J.D."/>
            <person name="Blanchette R.A."/>
            <person name="Henrissat B."/>
            <person name="Martin F."/>
            <person name="Cullen D."/>
            <person name="Hibbett D.S."/>
            <person name="Grigoriev I.V."/>
        </authorList>
    </citation>
    <scope>NUCLEOTIDE SEQUENCE [LARGE SCALE GENOMIC DNA]</scope>
    <source>
        <strain evidence="4">CBS 339.88</strain>
    </source>
</reference>
<proteinExistence type="predicted"/>
<dbReference type="STRING" id="685588.A0A067TM64"/>
<feature type="transmembrane region" description="Helical" evidence="1">
    <location>
        <begin position="123"/>
        <end position="143"/>
    </location>
</feature>
<sequence>MSELNAVARAIWEIQLVSYHEVGALVFLMWDIMITFADEVQYIWPQNRRSPTKWVFLFTRYFGLLAQARLVSINLSLGMGTYSLDVCRMIYTSQVVFGGMLMACIQSVLMLRVYALYTQDHRIAFAMIALLVAELGFIPGAIHLTMPTSTGNMCMKPITIFDIALFGASALFPQLLVLGLTILKFLCGIRAGWGKIPIVSRLVRDDIILVSVIVCWVIITASLTSINTIYGYIGYSYVRFRSFLAFSCCLAHRSSFLSFTSRLHLLASCLHRLSSVLGLQLVALHNPIRRLQSGNQHAAIGG</sequence>
<feature type="transmembrane region" description="Helical" evidence="1">
    <location>
        <begin position="207"/>
        <end position="233"/>
    </location>
</feature>
<dbReference type="AlphaFoldDB" id="A0A067TM64"/>
<feature type="transmembrane region" description="Helical" evidence="1">
    <location>
        <begin position="89"/>
        <end position="111"/>
    </location>
</feature>
<gene>
    <name evidence="3" type="ORF">GALMADRAFT_241553</name>
</gene>
<organism evidence="3 4">
    <name type="scientific">Galerina marginata (strain CBS 339.88)</name>
    <dbReference type="NCBI Taxonomy" id="685588"/>
    <lineage>
        <taxon>Eukaryota</taxon>
        <taxon>Fungi</taxon>
        <taxon>Dikarya</taxon>
        <taxon>Basidiomycota</taxon>
        <taxon>Agaricomycotina</taxon>
        <taxon>Agaricomycetes</taxon>
        <taxon>Agaricomycetidae</taxon>
        <taxon>Agaricales</taxon>
        <taxon>Agaricineae</taxon>
        <taxon>Strophariaceae</taxon>
        <taxon>Galerina</taxon>
    </lineage>
</organism>
<evidence type="ECO:0000256" key="1">
    <source>
        <dbReference type="SAM" id="Phobius"/>
    </source>
</evidence>
<accession>A0A067TM64</accession>
<feature type="transmembrane region" description="Helical" evidence="1">
    <location>
        <begin position="54"/>
        <end position="77"/>
    </location>
</feature>
<protein>
    <recommendedName>
        <fullName evidence="2">DUF6533 domain-containing protein</fullName>
    </recommendedName>
</protein>
<feature type="transmembrane region" description="Helical" evidence="1">
    <location>
        <begin position="163"/>
        <end position="186"/>
    </location>
</feature>
<evidence type="ECO:0000259" key="2">
    <source>
        <dbReference type="Pfam" id="PF20151"/>
    </source>
</evidence>
<evidence type="ECO:0000313" key="3">
    <source>
        <dbReference type="EMBL" id="KDR80974.1"/>
    </source>
</evidence>
<dbReference type="HOGENOM" id="CLU_035509_10_5_1"/>
<dbReference type="Pfam" id="PF20151">
    <property type="entry name" value="DUF6533"/>
    <property type="match status" value="1"/>
</dbReference>
<feature type="domain" description="DUF6533" evidence="2">
    <location>
        <begin position="21"/>
        <end position="65"/>
    </location>
</feature>
<dbReference type="EMBL" id="KL142371">
    <property type="protein sequence ID" value="KDR80974.1"/>
    <property type="molecule type" value="Genomic_DNA"/>
</dbReference>
<keyword evidence="1" id="KW-0472">Membrane</keyword>
<keyword evidence="4" id="KW-1185">Reference proteome</keyword>
<dbReference type="OrthoDB" id="3066463at2759"/>
<dbReference type="Proteomes" id="UP000027222">
    <property type="component" value="Unassembled WGS sequence"/>
</dbReference>
<keyword evidence="1" id="KW-0812">Transmembrane</keyword>